<evidence type="ECO:0000313" key="6">
    <source>
        <dbReference type="Proteomes" id="UP000078534"/>
    </source>
</evidence>
<keyword evidence="6" id="KW-1185">Reference proteome</keyword>
<keyword evidence="1" id="KW-0805">Transcription regulation</keyword>
<dbReference type="EMBL" id="LWSG01000001">
    <property type="protein sequence ID" value="OAS89301.1"/>
    <property type="molecule type" value="Genomic_DNA"/>
</dbReference>
<dbReference type="InterPro" id="IPR014710">
    <property type="entry name" value="RmlC-like_jellyroll"/>
</dbReference>
<keyword evidence="2" id="KW-0238">DNA-binding</keyword>
<dbReference type="InterPro" id="IPR018062">
    <property type="entry name" value="HTH_AraC-typ_CS"/>
</dbReference>
<dbReference type="Proteomes" id="UP000078534">
    <property type="component" value="Unassembled WGS sequence"/>
</dbReference>
<evidence type="ECO:0000256" key="1">
    <source>
        <dbReference type="ARBA" id="ARBA00023015"/>
    </source>
</evidence>
<dbReference type="PROSITE" id="PS01124">
    <property type="entry name" value="HTH_ARAC_FAMILY_2"/>
    <property type="match status" value="1"/>
</dbReference>
<proteinExistence type="predicted"/>
<keyword evidence="3" id="KW-0804">Transcription</keyword>
<dbReference type="STRING" id="152268.A6K24_01755"/>
<gene>
    <name evidence="5" type="ORF">A6K24_01755</name>
</gene>
<dbReference type="SUPFAM" id="SSF46689">
    <property type="entry name" value="Homeodomain-like"/>
    <property type="match status" value="2"/>
</dbReference>
<dbReference type="GO" id="GO:0003700">
    <property type="term" value="F:DNA-binding transcription factor activity"/>
    <property type="evidence" value="ECO:0007669"/>
    <property type="project" value="InterPro"/>
</dbReference>
<dbReference type="SMART" id="SM00342">
    <property type="entry name" value="HTH_ARAC"/>
    <property type="match status" value="1"/>
</dbReference>
<dbReference type="Gene3D" id="2.60.120.10">
    <property type="entry name" value="Jelly Rolls"/>
    <property type="match status" value="1"/>
</dbReference>
<dbReference type="InterPro" id="IPR018060">
    <property type="entry name" value="HTH_AraC"/>
</dbReference>
<dbReference type="InterPro" id="IPR037923">
    <property type="entry name" value="HTH-like"/>
</dbReference>
<feature type="domain" description="HTH araC/xylS-type" evidence="4">
    <location>
        <begin position="181"/>
        <end position="279"/>
    </location>
</feature>
<organism evidence="5 6">
    <name type="scientific">Metabacillus litoralis</name>
    <dbReference type="NCBI Taxonomy" id="152268"/>
    <lineage>
        <taxon>Bacteria</taxon>
        <taxon>Bacillati</taxon>
        <taxon>Bacillota</taxon>
        <taxon>Bacilli</taxon>
        <taxon>Bacillales</taxon>
        <taxon>Bacillaceae</taxon>
        <taxon>Metabacillus</taxon>
    </lineage>
</organism>
<dbReference type="SUPFAM" id="SSF51215">
    <property type="entry name" value="Regulatory protein AraC"/>
    <property type="match status" value="1"/>
</dbReference>
<dbReference type="GO" id="GO:0043565">
    <property type="term" value="F:sequence-specific DNA binding"/>
    <property type="evidence" value="ECO:0007669"/>
    <property type="project" value="InterPro"/>
</dbReference>
<dbReference type="Gene3D" id="1.10.10.60">
    <property type="entry name" value="Homeodomain-like"/>
    <property type="match status" value="2"/>
</dbReference>
<evidence type="ECO:0000313" key="5">
    <source>
        <dbReference type="EMBL" id="OAS89301.1"/>
    </source>
</evidence>
<dbReference type="PROSITE" id="PS00041">
    <property type="entry name" value="HTH_ARAC_FAMILY_1"/>
    <property type="match status" value="1"/>
</dbReference>
<dbReference type="RefSeq" id="WP_066324853.1">
    <property type="nucleotide sequence ID" value="NZ_LWSG01000001.1"/>
</dbReference>
<evidence type="ECO:0000256" key="2">
    <source>
        <dbReference type="ARBA" id="ARBA00023125"/>
    </source>
</evidence>
<dbReference type="PANTHER" id="PTHR43280:SF2">
    <property type="entry name" value="HTH-TYPE TRANSCRIPTIONAL REGULATOR EXSA"/>
    <property type="match status" value="1"/>
</dbReference>
<protein>
    <recommendedName>
        <fullName evidence="4">HTH araC/xylS-type domain-containing protein</fullName>
    </recommendedName>
</protein>
<evidence type="ECO:0000259" key="4">
    <source>
        <dbReference type="PROSITE" id="PS01124"/>
    </source>
</evidence>
<dbReference type="Pfam" id="PF12833">
    <property type="entry name" value="HTH_18"/>
    <property type="match status" value="1"/>
</dbReference>
<reference evidence="6" key="1">
    <citation type="submission" date="2016-04" db="EMBL/GenBank/DDBJ databases">
        <authorList>
            <person name="Lyu Z."/>
            <person name="Lyu W."/>
        </authorList>
    </citation>
    <scope>NUCLEOTIDE SEQUENCE [LARGE SCALE GENOMIC DNA]</scope>
    <source>
        <strain evidence="6">C44</strain>
    </source>
</reference>
<dbReference type="Pfam" id="PF02311">
    <property type="entry name" value="AraC_binding"/>
    <property type="match status" value="1"/>
</dbReference>
<sequence length="283" mass="33004">MKELPIRFITSPFNQELIPLQMYTIGSNHQTAIHRPKGFSATQVFITLSGSGRIRVNGESDLVVKEQQAFIIYEGVPHEYFPITDDPWLVGFISLRGASVTTMLANMEFHNCEVLHIRNFEKLWNLAEQIWQLAENNGTEELWQISVLLYTFLLELRKQTTNFSYQPPKINNSNSCEAILEHVTTILKEHYTQPIRLSEVSKSSGYSHQHLNRLFRQFYGVTLNQYLQNLRILHAVDLIERNKHITLCEIAEELGIDTRYFTRLFKKNMGMSPGEYKRISHYH</sequence>
<dbReference type="AlphaFoldDB" id="A0A179T682"/>
<dbReference type="InterPro" id="IPR003313">
    <property type="entry name" value="AraC-bd"/>
</dbReference>
<dbReference type="PANTHER" id="PTHR43280">
    <property type="entry name" value="ARAC-FAMILY TRANSCRIPTIONAL REGULATOR"/>
    <property type="match status" value="1"/>
</dbReference>
<comment type="caution">
    <text evidence="5">The sequence shown here is derived from an EMBL/GenBank/DDBJ whole genome shotgun (WGS) entry which is preliminary data.</text>
</comment>
<dbReference type="InterPro" id="IPR009057">
    <property type="entry name" value="Homeodomain-like_sf"/>
</dbReference>
<name>A0A179T682_9BACI</name>
<evidence type="ECO:0000256" key="3">
    <source>
        <dbReference type="ARBA" id="ARBA00023163"/>
    </source>
</evidence>
<accession>A0A179T682</accession>